<dbReference type="Pfam" id="PF10099">
    <property type="entry name" value="RskA_C"/>
    <property type="match status" value="1"/>
</dbReference>
<feature type="domain" description="Anti-sigma K factor RskA C-terminal" evidence="1">
    <location>
        <begin position="104"/>
        <end position="222"/>
    </location>
</feature>
<gene>
    <name evidence="2" type="ORF">SAMN04487779_1001322</name>
</gene>
<dbReference type="InterPro" id="IPR018764">
    <property type="entry name" value="RskA_C"/>
</dbReference>
<dbReference type="RefSeq" id="WP_090659811.1">
    <property type="nucleotide sequence ID" value="NZ_FMZX01000001.1"/>
</dbReference>
<evidence type="ECO:0000313" key="3">
    <source>
        <dbReference type="Proteomes" id="UP000198925"/>
    </source>
</evidence>
<name>A0A1G6JYF7_9PROT</name>
<accession>A0A1G6JYF7</accession>
<proteinExistence type="predicted"/>
<dbReference type="PANTHER" id="PTHR37461">
    <property type="entry name" value="ANTI-SIGMA-K FACTOR RSKA"/>
    <property type="match status" value="1"/>
</dbReference>
<dbReference type="InterPro" id="IPR051474">
    <property type="entry name" value="Anti-sigma-K/W_factor"/>
</dbReference>
<evidence type="ECO:0000313" key="2">
    <source>
        <dbReference type="EMBL" id="SDC23792.1"/>
    </source>
</evidence>
<dbReference type="PANTHER" id="PTHR37461:SF1">
    <property type="entry name" value="ANTI-SIGMA-K FACTOR RSKA"/>
    <property type="match status" value="1"/>
</dbReference>
<sequence length="234" mass="24393">MIPTDPQERDILAGEYVLGTLDARAAAELEAALPADAALRTAVRAWEARLGPLTQLAEAEAPPAGLWDRIEAALPGAARPAAARSAARYSRWLDPWRGWAIGASAVAAGLAALLVTRPAPEPARLMTVLLTQRDQPAWVVEASPSGTLRLASLNPRQLEPDRAMQLWALPPGATAPTSLGLIPPEGRLTVSAASIRPEPGMLIEISLEPPGGSPTGRPTGPILFIGRLTAAGSS</sequence>
<dbReference type="GO" id="GO:0006417">
    <property type="term" value="P:regulation of translation"/>
    <property type="evidence" value="ECO:0007669"/>
    <property type="project" value="TreeGrafter"/>
</dbReference>
<dbReference type="AlphaFoldDB" id="A0A1G6JYF7"/>
<organism evidence="2 3">
    <name type="scientific">Belnapia rosea</name>
    <dbReference type="NCBI Taxonomy" id="938405"/>
    <lineage>
        <taxon>Bacteria</taxon>
        <taxon>Pseudomonadati</taxon>
        <taxon>Pseudomonadota</taxon>
        <taxon>Alphaproteobacteria</taxon>
        <taxon>Acetobacterales</taxon>
        <taxon>Roseomonadaceae</taxon>
        <taxon>Belnapia</taxon>
    </lineage>
</organism>
<dbReference type="Proteomes" id="UP000198925">
    <property type="component" value="Unassembled WGS sequence"/>
</dbReference>
<dbReference type="STRING" id="938405.SAMN02927895_00507"/>
<keyword evidence="3" id="KW-1185">Reference proteome</keyword>
<dbReference type="EMBL" id="FMZX01000001">
    <property type="protein sequence ID" value="SDC23792.1"/>
    <property type="molecule type" value="Genomic_DNA"/>
</dbReference>
<evidence type="ECO:0000259" key="1">
    <source>
        <dbReference type="Pfam" id="PF10099"/>
    </source>
</evidence>
<dbReference type="GO" id="GO:0016989">
    <property type="term" value="F:sigma factor antagonist activity"/>
    <property type="evidence" value="ECO:0007669"/>
    <property type="project" value="TreeGrafter"/>
</dbReference>
<protein>
    <submittedName>
        <fullName evidence="2">Anti-sigma-K factor RskA</fullName>
    </submittedName>
</protein>
<reference evidence="2 3" key="1">
    <citation type="submission" date="2016-10" db="EMBL/GenBank/DDBJ databases">
        <authorList>
            <person name="de Groot N.N."/>
        </authorList>
    </citation>
    <scope>NUCLEOTIDE SEQUENCE [LARGE SCALE GENOMIC DNA]</scope>
    <source>
        <strain evidence="2 3">CPCC 100156</strain>
    </source>
</reference>
<dbReference type="GO" id="GO:0005886">
    <property type="term" value="C:plasma membrane"/>
    <property type="evidence" value="ECO:0007669"/>
    <property type="project" value="InterPro"/>
</dbReference>